<reference evidence="2 3" key="1">
    <citation type="journal article" date="2016" name="Nat. Commun.">
        <title>Thousands of microbial genomes shed light on interconnected biogeochemical processes in an aquifer system.</title>
        <authorList>
            <person name="Anantharaman K."/>
            <person name="Brown C.T."/>
            <person name="Hug L.A."/>
            <person name="Sharon I."/>
            <person name="Castelle C.J."/>
            <person name="Probst A.J."/>
            <person name="Thomas B.C."/>
            <person name="Singh A."/>
            <person name="Wilkins M.J."/>
            <person name="Karaoz U."/>
            <person name="Brodie E.L."/>
            <person name="Williams K.H."/>
            <person name="Hubbard S.S."/>
            <person name="Banfield J.F."/>
        </authorList>
    </citation>
    <scope>NUCLEOTIDE SEQUENCE [LARGE SCALE GENOMIC DNA]</scope>
</reference>
<sequence>MIFVDTNYFLRFLLQDNEKHFIQANRLLAEGTQGKLKLFTSTVVFFEVHWVLRSYYEKNRTQIFETLREILDLEFIQIEDRSILQSALEMFSKKALSLEDCYNLAFAKDKKAVDFKTFDIKLYKVFKEKY</sequence>
<comment type="caution">
    <text evidence="2">The sequence shown here is derived from an EMBL/GenBank/DDBJ whole genome shotgun (WGS) entry which is preliminary data.</text>
</comment>
<protein>
    <recommendedName>
        <fullName evidence="1">PIN domain-containing protein</fullName>
    </recommendedName>
</protein>
<dbReference type="Proteomes" id="UP000176389">
    <property type="component" value="Unassembled WGS sequence"/>
</dbReference>
<dbReference type="STRING" id="1802596.A2Z11_01325"/>
<dbReference type="EMBL" id="MHCS01000054">
    <property type="protein sequence ID" value="OGY25122.1"/>
    <property type="molecule type" value="Genomic_DNA"/>
</dbReference>
<dbReference type="Pfam" id="PF01850">
    <property type="entry name" value="PIN"/>
    <property type="match status" value="1"/>
</dbReference>
<dbReference type="SUPFAM" id="SSF88723">
    <property type="entry name" value="PIN domain-like"/>
    <property type="match status" value="1"/>
</dbReference>
<dbReference type="InterPro" id="IPR029060">
    <property type="entry name" value="PIN-like_dom_sf"/>
</dbReference>
<evidence type="ECO:0000313" key="2">
    <source>
        <dbReference type="EMBL" id="OGY25122.1"/>
    </source>
</evidence>
<dbReference type="InterPro" id="IPR002716">
    <property type="entry name" value="PIN_dom"/>
</dbReference>
<dbReference type="InterPro" id="IPR052106">
    <property type="entry name" value="PINc/VapC_TA"/>
</dbReference>
<evidence type="ECO:0000313" key="3">
    <source>
        <dbReference type="Proteomes" id="UP000176389"/>
    </source>
</evidence>
<dbReference type="PANTHER" id="PTHR38826:SF5">
    <property type="entry name" value="RIBONUCLEASE VAPC13"/>
    <property type="match status" value="1"/>
</dbReference>
<gene>
    <name evidence="2" type="ORF">A2Z11_01325</name>
</gene>
<dbReference type="AlphaFoldDB" id="A0A1G1WBQ7"/>
<organism evidence="2 3">
    <name type="scientific">Candidatus Woykebacteria bacterium RBG_16_43_9</name>
    <dbReference type="NCBI Taxonomy" id="1802596"/>
    <lineage>
        <taxon>Bacteria</taxon>
        <taxon>Candidatus Woykeibacteriota</taxon>
    </lineage>
</organism>
<name>A0A1G1WBQ7_9BACT</name>
<dbReference type="PANTHER" id="PTHR38826">
    <property type="entry name" value="RIBONUCLEASE VAPC13"/>
    <property type="match status" value="1"/>
</dbReference>
<proteinExistence type="predicted"/>
<feature type="domain" description="PIN" evidence="1">
    <location>
        <begin position="2"/>
        <end position="125"/>
    </location>
</feature>
<evidence type="ECO:0000259" key="1">
    <source>
        <dbReference type="Pfam" id="PF01850"/>
    </source>
</evidence>
<dbReference type="Gene3D" id="3.40.50.1010">
    <property type="entry name" value="5'-nuclease"/>
    <property type="match status" value="1"/>
</dbReference>
<accession>A0A1G1WBQ7</accession>